<feature type="region of interest" description="Disordered" evidence="3">
    <location>
        <begin position="91"/>
        <end position="135"/>
    </location>
</feature>
<dbReference type="OMA" id="PLKFCIC"/>
<gene>
    <name evidence="5" type="ORF">ACA1_184030</name>
</gene>
<feature type="compositionally biased region" description="Basic and acidic residues" evidence="3">
    <location>
        <begin position="91"/>
        <end position="114"/>
    </location>
</feature>
<keyword evidence="1 2" id="KW-0238">DNA-binding</keyword>
<dbReference type="VEuPathDB" id="AmoebaDB:ACA1_184030"/>
<evidence type="ECO:0000256" key="1">
    <source>
        <dbReference type="ARBA" id="ARBA00023125"/>
    </source>
</evidence>
<dbReference type="InterPro" id="IPR009071">
    <property type="entry name" value="HMG_box_dom"/>
</dbReference>
<reference evidence="5 6" key="1">
    <citation type="journal article" date="2013" name="Genome Biol.">
        <title>Genome of Acanthamoeba castellanii highlights extensive lateral gene transfer and early evolution of tyrosine kinase signaling.</title>
        <authorList>
            <person name="Clarke M."/>
            <person name="Lohan A.J."/>
            <person name="Liu B."/>
            <person name="Lagkouvardos I."/>
            <person name="Roy S."/>
            <person name="Zafar N."/>
            <person name="Bertelli C."/>
            <person name="Schilde C."/>
            <person name="Kianianmomeni A."/>
            <person name="Burglin T.R."/>
            <person name="Frech C."/>
            <person name="Turcotte B."/>
            <person name="Kopec K.O."/>
            <person name="Synnott J.M."/>
            <person name="Choo C."/>
            <person name="Paponov I."/>
            <person name="Finkler A."/>
            <person name="Soon Heng Tan C."/>
            <person name="Hutchins A.P."/>
            <person name="Weinmeier T."/>
            <person name="Rattei T."/>
            <person name="Chu J.S."/>
            <person name="Gimenez G."/>
            <person name="Irimia M."/>
            <person name="Rigden D.J."/>
            <person name="Fitzpatrick D.A."/>
            <person name="Lorenzo-Morales J."/>
            <person name="Bateman A."/>
            <person name="Chiu C.H."/>
            <person name="Tang P."/>
            <person name="Hegemann P."/>
            <person name="Fromm H."/>
            <person name="Raoult D."/>
            <person name="Greub G."/>
            <person name="Miranda-Saavedra D."/>
            <person name="Chen N."/>
            <person name="Nash P."/>
            <person name="Ginger M.L."/>
            <person name="Horn M."/>
            <person name="Schaap P."/>
            <person name="Caler L."/>
            <person name="Loftus B."/>
        </authorList>
    </citation>
    <scope>NUCLEOTIDE SEQUENCE [LARGE SCALE GENOMIC DNA]</scope>
    <source>
        <strain evidence="5 6">Neff</strain>
    </source>
</reference>
<dbReference type="PANTHER" id="PTHR48112:SF22">
    <property type="entry name" value="MITOCHONDRIAL TRANSCRIPTION FACTOR A, ISOFORM B"/>
    <property type="match status" value="1"/>
</dbReference>
<dbReference type="GO" id="GO:0003677">
    <property type="term" value="F:DNA binding"/>
    <property type="evidence" value="ECO:0007669"/>
    <property type="project" value="UniProtKB-UniRule"/>
</dbReference>
<keyword evidence="2" id="KW-0539">Nucleus</keyword>
<feature type="DNA-binding region" description="HMG box" evidence="2">
    <location>
        <begin position="48"/>
        <end position="116"/>
    </location>
</feature>
<protein>
    <submittedName>
        <fullName evidence="5">HMG (High mobility group) box domain containing protein</fullName>
    </submittedName>
</protein>
<feature type="compositionally biased region" description="Basic and acidic residues" evidence="3">
    <location>
        <begin position="15"/>
        <end position="29"/>
    </location>
</feature>
<dbReference type="Gene3D" id="1.10.30.10">
    <property type="entry name" value="High mobility group box domain"/>
    <property type="match status" value="1"/>
</dbReference>
<organism evidence="5 6">
    <name type="scientific">Acanthamoeba castellanii (strain ATCC 30010 / Neff)</name>
    <dbReference type="NCBI Taxonomy" id="1257118"/>
    <lineage>
        <taxon>Eukaryota</taxon>
        <taxon>Amoebozoa</taxon>
        <taxon>Discosea</taxon>
        <taxon>Longamoebia</taxon>
        <taxon>Centramoebida</taxon>
        <taxon>Acanthamoebidae</taxon>
        <taxon>Acanthamoeba</taxon>
    </lineage>
</organism>
<evidence type="ECO:0000313" key="5">
    <source>
        <dbReference type="EMBL" id="ELR21457.1"/>
    </source>
</evidence>
<dbReference type="SMART" id="SM00398">
    <property type="entry name" value="HMG"/>
    <property type="match status" value="1"/>
</dbReference>
<dbReference type="PROSITE" id="PS50118">
    <property type="entry name" value="HMG_BOX_2"/>
    <property type="match status" value="1"/>
</dbReference>
<evidence type="ECO:0000256" key="3">
    <source>
        <dbReference type="SAM" id="MobiDB-lite"/>
    </source>
</evidence>
<feature type="compositionally biased region" description="Basic residues" evidence="3">
    <location>
        <begin position="31"/>
        <end position="46"/>
    </location>
</feature>
<evidence type="ECO:0000256" key="2">
    <source>
        <dbReference type="PROSITE-ProRule" id="PRU00267"/>
    </source>
</evidence>
<dbReference type="InterPro" id="IPR036910">
    <property type="entry name" value="HMG_box_dom_sf"/>
</dbReference>
<sequence>MSDRPKRSTKQPSRFGEDEKKKAAAEAKKVGVQKKKAISKKKRIPPGVKRPKTAYIIYAQSARAKVKEENPSAGFGELTKLVSAQWNAMSEEEKAPFAEEAAKDKKRYEREVKAADPGSDEGEAAKEDDEDEGSE</sequence>
<proteinExistence type="predicted"/>
<dbReference type="KEGG" id="acan:ACA1_184030"/>
<evidence type="ECO:0000313" key="6">
    <source>
        <dbReference type="Proteomes" id="UP000011083"/>
    </source>
</evidence>
<dbReference type="SUPFAM" id="SSF47095">
    <property type="entry name" value="HMG-box"/>
    <property type="match status" value="1"/>
</dbReference>
<dbReference type="PRINTS" id="PR00886">
    <property type="entry name" value="HIGHMOBLTY12"/>
</dbReference>
<dbReference type="STRING" id="1257118.L8H892"/>
<keyword evidence="6" id="KW-1185">Reference proteome</keyword>
<dbReference type="Proteomes" id="UP000011083">
    <property type="component" value="Unassembled WGS sequence"/>
</dbReference>
<feature type="domain" description="HMG box" evidence="4">
    <location>
        <begin position="48"/>
        <end position="116"/>
    </location>
</feature>
<dbReference type="InterPro" id="IPR050342">
    <property type="entry name" value="HMGB"/>
</dbReference>
<evidence type="ECO:0000259" key="4">
    <source>
        <dbReference type="PROSITE" id="PS50118"/>
    </source>
</evidence>
<name>L8H892_ACACF</name>
<dbReference type="OrthoDB" id="1919336at2759"/>
<dbReference type="GeneID" id="14922351"/>
<dbReference type="GO" id="GO:0005634">
    <property type="term" value="C:nucleus"/>
    <property type="evidence" value="ECO:0007669"/>
    <property type="project" value="UniProtKB-UniRule"/>
</dbReference>
<dbReference type="Pfam" id="PF00505">
    <property type="entry name" value="HMG_box"/>
    <property type="match status" value="1"/>
</dbReference>
<accession>L8H892</accession>
<dbReference type="PANTHER" id="PTHR48112">
    <property type="entry name" value="HIGH MOBILITY GROUP PROTEIN DSP1"/>
    <property type="match status" value="1"/>
</dbReference>
<feature type="compositionally biased region" description="Acidic residues" evidence="3">
    <location>
        <begin position="118"/>
        <end position="135"/>
    </location>
</feature>
<dbReference type="EMBL" id="KB007904">
    <property type="protein sequence ID" value="ELR21457.1"/>
    <property type="molecule type" value="Genomic_DNA"/>
</dbReference>
<dbReference type="RefSeq" id="XP_004346001.1">
    <property type="nucleotide sequence ID" value="XM_004345951.1"/>
</dbReference>
<dbReference type="AlphaFoldDB" id="L8H892"/>
<feature type="region of interest" description="Disordered" evidence="3">
    <location>
        <begin position="1"/>
        <end position="46"/>
    </location>
</feature>